<evidence type="ECO:0000256" key="1">
    <source>
        <dbReference type="ARBA" id="ARBA00009884"/>
    </source>
</evidence>
<dbReference type="SUPFAM" id="SSF56815">
    <property type="entry name" value="Sec1/munc18-like (SM) proteins"/>
    <property type="match status" value="1"/>
</dbReference>
<dbReference type="EMBL" id="JXLN01012404">
    <property type="protein sequence ID" value="KPM08434.1"/>
    <property type="molecule type" value="Genomic_DNA"/>
</dbReference>
<dbReference type="InterPro" id="IPR043127">
    <property type="entry name" value="Sec-1-like_dom3a"/>
</dbReference>
<evidence type="ECO:0000313" key="3">
    <source>
        <dbReference type="Proteomes" id="UP000616769"/>
    </source>
</evidence>
<sequence>MKNLMEDFQQKSQQQKRIETIADMKSFIETYPQFKKMSGTVAKHVTLIDEISREVNKNSLLEISETEQELIANNDHSNSFKRISQLIQSEKIRNSDAIRLALLYAITFQNHANCNISSVIRMLERRNIDPNEVKIINQLLDFCGLKRNRTPNQTTDILTTENVKAFTKKVIKGFKGVENIYTQHKPMIKEIIEDMVRGRLKETQFPFLGTVQQRERPNEIIIFMIGGITYEESLTVYNLNQQLNGIKIIIGGSMIHNSKTFLDEVRIASQSVSESIEIDKQTDKFSGIKIENL</sequence>
<dbReference type="InterPro" id="IPR036045">
    <property type="entry name" value="Sec1-like_sf"/>
</dbReference>
<evidence type="ECO:0000313" key="2">
    <source>
        <dbReference type="EMBL" id="KPM08434.1"/>
    </source>
</evidence>
<dbReference type="Gene3D" id="3.90.830.10">
    <property type="entry name" value="Syntaxin Binding Protein 1, Chain A, domain 2"/>
    <property type="match status" value="1"/>
</dbReference>
<dbReference type="VEuPathDB" id="VectorBase:SSCA000724"/>
<gene>
    <name evidence="2" type="ORF">QR98_0069510</name>
</gene>
<dbReference type="AlphaFoldDB" id="A0A132ABR4"/>
<comment type="caution">
    <text evidence="2">The sequence shown here is derived from an EMBL/GenBank/DDBJ whole genome shotgun (WGS) entry which is preliminary data.</text>
</comment>
<dbReference type="PANTHER" id="PTHR11679">
    <property type="entry name" value="VESICLE PROTEIN SORTING-ASSOCIATED"/>
    <property type="match status" value="1"/>
</dbReference>
<comment type="similarity">
    <text evidence="1">Belongs to the STXBP/unc-18/SEC1 family.</text>
</comment>
<dbReference type="Proteomes" id="UP000616769">
    <property type="component" value="Unassembled WGS sequence"/>
</dbReference>
<protein>
    <submittedName>
        <fullName evidence="2">Vacuolar protein sorting 45-like protein</fullName>
    </submittedName>
</protein>
<accession>A0A132ABR4</accession>
<dbReference type="OrthoDB" id="10266265at2759"/>
<dbReference type="Gene3D" id="1.25.40.60">
    <property type="match status" value="1"/>
</dbReference>
<organism evidence="2 3">
    <name type="scientific">Sarcoptes scabiei</name>
    <name type="common">Itch mite</name>
    <name type="synonym">Acarus scabiei</name>
    <dbReference type="NCBI Taxonomy" id="52283"/>
    <lineage>
        <taxon>Eukaryota</taxon>
        <taxon>Metazoa</taxon>
        <taxon>Ecdysozoa</taxon>
        <taxon>Arthropoda</taxon>
        <taxon>Chelicerata</taxon>
        <taxon>Arachnida</taxon>
        <taxon>Acari</taxon>
        <taxon>Acariformes</taxon>
        <taxon>Sarcoptiformes</taxon>
        <taxon>Astigmata</taxon>
        <taxon>Psoroptidia</taxon>
        <taxon>Sarcoptoidea</taxon>
        <taxon>Sarcoptidae</taxon>
        <taxon>Sarcoptinae</taxon>
        <taxon>Sarcoptes</taxon>
    </lineage>
</organism>
<dbReference type="GO" id="GO:0016192">
    <property type="term" value="P:vesicle-mediated transport"/>
    <property type="evidence" value="ECO:0007669"/>
    <property type="project" value="InterPro"/>
</dbReference>
<dbReference type="Pfam" id="PF00995">
    <property type="entry name" value="Sec1"/>
    <property type="match status" value="1"/>
</dbReference>
<reference evidence="2 3" key="1">
    <citation type="journal article" date="2015" name="Parasit. Vectors">
        <title>Draft genome of the scabies mite.</title>
        <authorList>
            <person name="Rider S.D.Jr."/>
            <person name="Morgan M.S."/>
            <person name="Arlian L.G."/>
        </authorList>
    </citation>
    <scope>NUCLEOTIDE SEQUENCE [LARGE SCALE GENOMIC DNA]</scope>
    <source>
        <strain evidence="2">Arlian Lab</strain>
    </source>
</reference>
<proteinExistence type="inferred from homology"/>
<dbReference type="Gene3D" id="3.40.50.1910">
    <property type="match status" value="1"/>
</dbReference>
<name>A0A132ABR4_SARSC</name>
<dbReference type="InterPro" id="IPR001619">
    <property type="entry name" value="Sec1-like"/>
</dbReference>
<dbReference type="InterPro" id="IPR027482">
    <property type="entry name" value="Sec1-like_dom2"/>
</dbReference>